<evidence type="ECO:0000313" key="2">
    <source>
        <dbReference type="EMBL" id="KAH3750556.1"/>
    </source>
</evidence>
<evidence type="ECO:0008006" key="4">
    <source>
        <dbReference type="Google" id="ProtNLM"/>
    </source>
</evidence>
<reference evidence="2" key="1">
    <citation type="journal article" date="2019" name="bioRxiv">
        <title>The Genome of the Zebra Mussel, Dreissena polymorpha: A Resource for Invasive Species Research.</title>
        <authorList>
            <person name="McCartney M.A."/>
            <person name="Auch B."/>
            <person name="Kono T."/>
            <person name="Mallez S."/>
            <person name="Zhang Y."/>
            <person name="Obille A."/>
            <person name="Becker A."/>
            <person name="Abrahante J.E."/>
            <person name="Garbe J."/>
            <person name="Badalamenti J.P."/>
            <person name="Herman A."/>
            <person name="Mangelson H."/>
            <person name="Liachko I."/>
            <person name="Sullivan S."/>
            <person name="Sone E.D."/>
            <person name="Koren S."/>
            <person name="Silverstein K.A.T."/>
            <person name="Beckman K.B."/>
            <person name="Gohl D.M."/>
        </authorList>
    </citation>
    <scope>NUCLEOTIDE SEQUENCE</scope>
    <source>
        <strain evidence="2">Duluth1</strain>
        <tissue evidence="2">Whole animal</tissue>
    </source>
</reference>
<dbReference type="Proteomes" id="UP000828390">
    <property type="component" value="Unassembled WGS sequence"/>
</dbReference>
<comment type="caution">
    <text evidence="2">The sequence shown here is derived from an EMBL/GenBank/DDBJ whole genome shotgun (WGS) entry which is preliminary data.</text>
</comment>
<dbReference type="AlphaFoldDB" id="A0A9D4DKR2"/>
<reference evidence="2" key="2">
    <citation type="submission" date="2020-11" db="EMBL/GenBank/DDBJ databases">
        <authorList>
            <person name="McCartney M.A."/>
            <person name="Auch B."/>
            <person name="Kono T."/>
            <person name="Mallez S."/>
            <person name="Becker A."/>
            <person name="Gohl D.M."/>
            <person name="Silverstein K.A.T."/>
            <person name="Koren S."/>
            <person name="Bechman K.B."/>
            <person name="Herman A."/>
            <person name="Abrahante J.E."/>
            <person name="Garbe J."/>
        </authorList>
    </citation>
    <scope>NUCLEOTIDE SEQUENCE</scope>
    <source>
        <strain evidence="2">Duluth1</strain>
        <tissue evidence="2">Whole animal</tissue>
    </source>
</reference>
<gene>
    <name evidence="2" type="ORF">DPMN_185083</name>
</gene>
<protein>
    <recommendedName>
        <fullName evidence="4">Secreted protein</fullName>
    </recommendedName>
</protein>
<proteinExistence type="predicted"/>
<feature type="signal peptide" evidence="1">
    <location>
        <begin position="1"/>
        <end position="19"/>
    </location>
</feature>
<keyword evidence="1" id="KW-0732">Signal</keyword>
<evidence type="ECO:0000313" key="3">
    <source>
        <dbReference type="Proteomes" id="UP000828390"/>
    </source>
</evidence>
<name>A0A9D4DKR2_DREPO</name>
<accession>A0A9D4DKR2</accession>
<evidence type="ECO:0000256" key="1">
    <source>
        <dbReference type="SAM" id="SignalP"/>
    </source>
</evidence>
<feature type="chain" id="PRO_5038789415" description="Secreted protein" evidence="1">
    <location>
        <begin position="20"/>
        <end position="266"/>
    </location>
</feature>
<keyword evidence="3" id="KW-1185">Reference proteome</keyword>
<sequence>MVTLLMTVSRVSLACTARATVTCGPLGTAPLGTTVPTGPTPQGHYICPQSREVDARLAHSAPPEQVTPTIALWECTAVRRNSMRRRVSATGDTIVQEVQRARRRLNVRWATSAPMVRASRRLAGTGRTGPSRGSRLRRSVYCATEDITAMALGCLQSLDSVMLGSTAQTVSPSQTRSRTVALLDITALRGQLTRSSAPMVTTRMSTRNTTASCVHLATSVTIQTDQSVTSPTTSVPMAITAQVASTGLTNTPAHQEHITTRRCLLQ</sequence>
<dbReference type="EMBL" id="JAIWYP010000010">
    <property type="protein sequence ID" value="KAH3750556.1"/>
    <property type="molecule type" value="Genomic_DNA"/>
</dbReference>
<organism evidence="2 3">
    <name type="scientific">Dreissena polymorpha</name>
    <name type="common">Zebra mussel</name>
    <name type="synonym">Mytilus polymorpha</name>
    <dbReference type="NCBI Taxonomy" id="45954"/>
    <lineage>
        <taxon>Eukaryota</taxon>
        <taxon>Metazoa</taxon>
        <taxon>Spiralia</taxon>
        <taxon>Lophotrochozoa</taxon>
        <taxon>Mollusca</taxon>
        <taxon>Bivalvia</taxon>
        <taxon>Autobranchia</taxon>
        <taxon>Heteroconchia</taxon>
        <taxon>Euheterodonta</taxon>
        <taxon>Imparidentia</taxon>
        <taxon>Neoheterodontei</taxon>
        <taxon>Myida</taxon>
        <taxon>Dreissenoidea</taxon>
        <taxon>Dreissenidae</taxon>
        <taxon>Dreissena</taxon>
    </lineage>
</organism>